<dbReference type="GO" id="GO:0006520">
    <property type="term" value="P:amino acid metabolic process"/>
    <property type="evidence" value="ECO:0007669"/>
    <property type="project" value="InterPro"/>
</dbReference>
<dbReference type="InterPro" id="IPR015421">
    <property type="entry name" value="PyrdxlP-dep_Trfase_major"/>
</dbReference>
<keyword evidence="3 6" id="KW-0032">Aminotransferase</keyword>
<organism evidence="8">
    <name type="scientific">Woronichinia naegeliana WA131</name>
    <dbReference type="NCBI Taxonomy" id="2824559"/>
    <lineage>
        <taxon>Bacteria</taxon>
        <taxon>Bacillati</taxon>
        <taxon>Cyanobacteriota</taxon>
        <taxon>Cyanophyceae</taxon>
        <taxon>Synechococcales</taxon>
        <taxon>Coelosphaeriaceae</taxon>
        <taxon>Woronichinia</taxon>
    </lineage>
</organism>
<dbReference type="Pfam" id="PF00155">
    <property type="entry name" value="Aminotran_1_2"/>
    <property type="match status" value="1"/>
</dbReference>
<dbReference type="InterPro" id="IPR004838">
    <property type="entry name" value="NHTrfase_class1_PyrdxlP-BS"/>
</dbReference>
<evidence type="ECO:0000259" key="7">
    <source>
        <dbReference type="Pfam" id="PF00155"/>
    </source>
</evidence>
<evidence type="ECO:0000256" key="3">
    <source>
        <dbReference type="ARBA" id="ARBA00022576"/>
    </source>
</evidence>
<dbReference type="SUPFAM" id="SSF53383">
    <property type="entry name" value="PLP-dependent transferases"/>
    <property type="match status" value="1"/>
</dbReference>
<proteinExistence type="inferred from homology"/>
<evidence type="ECO:0000256" key="4">
    <source>
        <dbReference type="ARBA" id="ARBA00022679"/>
    </source>
</evidence>
<keyword evidence="5" id="KW-0663">Pyridoxal phosphate</keyword>
<evidence type="ECO:0000256" key="1">
    <source>
        <dbReference type="ARBA" id="ARBA00001933"/>
    </source>
</evidence>
<dbReference type="InterPro" id="IPR050596">
    <property type="entry name" value="AspAT/PAT-like"/>
</dbReference>
<evidence type="ECO:0000256" key="2">
    <source>
        <dbReference type="ARBA" id="ARBA00007441"/>
    </source>
</evidence>
<evidence type="ECO:0000313" key="8">
    <source>
        <dbReference type="EMBL" id="UXE60042.1"/>
    </source>
</evidence>
<reference evidence="8" key="1">
    <citation type="submission" date="2021-04" db="EMBL/GenBank/DDBJ databases">
        <title>Genome sequence of Woronichinia naegeliana from Washington state freshwater lake bloom.</title>
        <authorList>
            <person name="Dreher T.W."/>
        </authorList>
    </citation>
    <scope>NUCLEOTIDE SEQUENCE</scope>
    <source>
        <strain evidence="8">WA131</strain>
    </source>
</reference>
<dbReference type="Proteomes" id="UP001065613">
    <property type="component" value="Chromosome"/>
</dbReference>
<dbReference type="GO" id="GO:0008483">
    <property type="term" value="F:transaminase activity"/>
    <property type="evidence" value="ECO:0007669"/>
    <property type="project" value="UniProtKB-KW"/>
</dbReference>
<dbReference type="Gene3D" id="3.40.640.10">
    <property type="entry name" value="Type I PLP-dependent aspartate aminotransferase-like (Major domain)"/>
    <property type="match status" value="1"/>
</dbReference>
<dbReference type="Gene3D" id="3.90.1150.10">
    <property type="entry name" value="Aspartate Aminotransferase, domain 1"/>
    <property type="match status" value="1"/>
</dbReference>
<name>A0A977PV51_9CYAN</name>
<dbReference type="PANTHER" id="PTHR46383">
    <property type="entry name" value="ASPARTATE AMINOTRANSFERASE"/>
    <property type="match status" value="1"/>
</dbReference>
<dbReference type="EMBL" id="CP073041">
    <property type="protein sequence ID" value="UXE60042.1"/>
    <property type="molecule type" value="Genomic_DNA"/>
</dbReference>
<dbReference type="NCBIfam" id="NF004621">
    <property type="entry name" value="PRK05957.1"/>
    <property type="match status" value="1"/>
</dbReference>
<comment type="cofactor">
    <cofactor evidence="1 6">
        <name>pyridoxal 5'-phosphate</name>
        <dbReference type="ChEBI" id="CHEBI:597326"/>
    </cofactor>
</comment>
<feature type="domain" description="Aminotransferase class I/classII large" evidence="7">
    <location>
        <begin position="23"/>
        <end position="372"/>
    </location>
</feature>
<protein>
    <recommendedName>
        <fullName evidence="6">Aminotransferase</fullName>
        <ecNumber evidence="6">2.6.1.-</ecNumber>
    </recommendedName>
</protein>
<dbReference type="InterPro" id="IPR015422">
    <property type="entry name" value="PyrdxlP-dep_Trfase_small"/>
</dbReference>
<accession>A0A977PV51</accession>
<dbReference type="GO" id="GO:0030170">
    <property type="term" value="F:pyridoxal phosphate binding"/>
    <property type="evidence" value="ECO:0007669"/>
    <property type="project" value="InterPro"/>
</dbReference>
<gene>
    <name evidence="8" type="ORF">KA717_30910</name>
</gene>
<dbReference type="PANTHER" id="PTHR46383:SF5">
    <property type="entry name" value="AMINOTRANSFERASE CLASS I_CLASSII DOMAIN-CONTAINING PROTEIN"/>
    <property type="match status" value="1"/>
</dbReference>
<comment type="similarity">
    <text evidence="2 6">Belongs to the class-I pyridoxal-phosphate-dependent aminotransferase family.</text>
</comment>
<dbReference type="CDD" id="cd00609">
    <property type="entry name" value="AAT_like"/>
    <property type="match status" value="1"/>
</dbReference>
<dbReference type="InterPro" id="IPR004839">
    <property type="entry name" value="Aminotransferase_I/II_large"/>
</dbReference>
<dbReference type="KEGG" id="wna:KA717_30910"/>
<keyword evidence="4 6" id="KW-0808">Transferase</keyword>
<dbReference type="AlphaFoldDB" id="A0A977PV51"/>
<dbReference type="InterPro" id="IPR015424">
    <property type="entry name" value="PyrdxlP-dep_Trfase"/>
</dbReference>
<dbReference type="PROSITE" id="PS00105">
    <property type="entry name" value="AA_TRANSFER_CLASS_1"/>
    <property type="match status" value="1"/>
</dbReference>
<evidence type="ECO:0000256" key="6">
    <source>
        <dbReference type="RuleBase" id="RU000481"/>
    </source>
</evidence>
<evidence type="ECO:0000256" key="5">
    <source>
        <dbReference type="ARBA" id="ARBA00022898"/>
    </source>
</evidence>
<dbReference type="EC" id="2.6.1.-" evidence="6"/>
<sequence length="387" mass="42156">MDAVQSPVIPLVGKLIAENPGTISLGQGIAFYPPPPQILTAIATSFEDVTNHQYKSVQGIPSLQTAIAAKLAQDNQITIEASQNAVMVTAGANMGFLNAILAITSPGDEIILNTPYYFNHEMAIRMVGCQPICVPTNSCYQLQPEAIAAAITPRTRAIVTISPNNPTGAVYSAQTLQEINQLCQVQGLYHISDEAYEYFTYDSVQHFSPASLPHSAAHTISLFSLSKSYGMAGWRIGYMVIPQSLLLAVQKIQDTNLICPPVVGQYAAIAALEAGSAYCQQFLPEITHSRHRLLTALGKISDLCDWVITEGAFYNFIKVHLPYPDLEIVQRLIREHQVAVLPGSTFGMKEGCYLRIAYGALHQENVTTGTERLIQGLRILSQAKNSH</sequence>